<dbReference type="PROSITE" id="PS50053">
    <property type="entry name" value="UBIQUITIN_2"/>
    <property type="match status" value="1"/>
</dbReference>
<dbReference type="Proteomes" id="UP000030762">
    <property type="component" value="Unassembled WGS sequence"/>
</dbReference>
<dbReference type="SUPFAM" id="SSF54236">
    <property type="entry name" value="Ubiquitin-like"/>
    <property type="match status" value="1"/>
</dbReference>
<dbReference type="GeneID" id="19954022"/>
<dbReference type="InterPro" id="IPR050158">
    <property type="entry name" value="Ubiquitin_ubiquitin-like"/>
</dbReference>
<gene>
    <name evidence="2" type="ORF">SDRG_13295</name>
</gene>
<name>T0RA24_SAPDV</name>
<dbReference type="InParanoid" id="T0RA24"/>
<organism evidence="2 3">
    <name type="scientific">Saprolegnia diclina (strain VS20)</name>
    <dbReference type="NCBI Taxonomy" id="1156394"/>
    <lineage>
        <taxon>Eukaryota</taxon>
        <taxon>Sar</taxon>
        <taxon>Stramenopiles</taxon>
        <taxon>Oomycota</taxon>
        <taxon>Saprolegniomycetes</taxon>
        <taxon>Saprolegniales</taxon>
        <taxon>Saprolegniaceae</taxon>
        <taxon>Saprolegnia</taxon>
    </lineage>
</organism>
<dbReference type="Gene3D" id="3.10.20.90">
    <property type="entry name" value="Phosphatidylinositol 3-kinase Catalytic Subunit, Chain A, domain 1"/>
    <property type="match status" value="1"/>
</dbReference>
<dbReference type="RefSeq" id="XP_008617597.1">
    <property type="nucleotide sequence ID" value="XM_008619375.1"/>
</dbReference>
<keyword evidence="3" id="KW-1185">Reference proteome</keyword>
<evidence type="ECO:0000313" key="3">
    <source>
        <dbReference type="Proteomes" id="UP000030762"/>
    </source>
</evidence>
<dbReference type="PANTHER" id="PTHR10666">
    <property type="entry name" value="UBIQUITIN"/>
    <property type="match status" value="1"/>
</dbReference>
<dbReference type="AlphaFoldDB" id="T0RA24"/>
<evidence type="ECO:0000313" key="2">
    <source>
        <dbReference type="EMBL" id="EQC28958.1"/>
    </source>
</evidence>
<feature type="domain" description="Ubiquitin-like" evidence="1">
    <location>
        <begin position="67"/>
        <end position="131"/>
    </location>
</feature>
<dbReference type="InterPro" id="IPR000626">
    <property type="entry name" value="Ubiquitin-like_dom"/>
</dbReference>
<dbReference type="InterPro" id="IPR029071">
    <property type="entry name" value="Ubiquitin-like_domsf"/>
</dbReference>
<reference evidence="2 3" key="1">
    <citation type="submission" date="2012-04" db="EMBL/GenBank/DDBJ databases">
        <title>The Genome Sequence of Saprolegnia declina VS20.</title>
        <authorList>
            <consortium name="The Broad Institute Genome Sequencing Platform"/>
            <person name="Russ C."/>
            <person name="Nusbaum C."/>
            <person name="Tyler B."/>
            <person name="van West P."/>
            <person name="Dieguez-Uribeondo J."/>
            <person name="de Bruijn I."/>
            <person name="Tripathy S."/>
            <person name="Jiang R."/>
            <person name="Young S.K."/>
            <person name="Zeng Q."/>
            <person name="Gargeya S."/>
            <person name="Fitzgerald M."/>
            <person name="Haas B."/>
            <person name="Abouelleil A."/>
            <person name="Alvarado L."/>
            <person name="Arachchi H.M."/>
            <person name="Berlin A."/>
            <person name="Chapman S.B."/>
            <person name="Goldberg J."/>
            <person name="Griggs A."/>
            <person name="Gujja S."/>
            <person name="Hansen M."/>
            <person name="Howarth C."/>
            <person name="Imamovic A."/>
            <person name="Larimer J."/>
            <person name="McCowen C."/>
            <person name="Montmayeur A."/>
            <person name="Murphy C."/>
            <person name="Neiman D."/>
            <person name="Pearson M."/>
            <person name="Priest M."/>
            <person name="Roberts A."/>
            <person name="Saif S."/>
            <person name="Shea T."/>
            <person name="Sisk P."/>
            <person name="Sykes S."/>
            <person name="Wortman J."/>
            <person name="Nusbaum C."/>
            <person name="Birren B."/>
        </authorList>
    </citation>
    <scope>NUCLEOTIDE SEQUENCE [LARGE SCALE GENOMIC DNA]</scope>
    <source>
        <strain evidence="2 3">VS20</strain>
    </source>
</reference>
<dbReference type="EMBL" id="JH767189">
    <property type="protein sequence ID" value="EQC28958.1"/>
    <property type="molecule type" value="Genomic_DNA"/>
</dbReference>
<protein>
    <recommendedName>
        <fullName evidence="1">Ubiquitin-like domain-containing protein</fullName>
    </recommendedName>
</protein>
<dbReference type="OrthoDB" id="428577at2759"/>
<sequence>MEVGWTRVVSAQLDGLLCVEDDELTPTMTVADLKELLRSKLKALGVGVRINPKLIFYDTKPNDSDEITPLMPTLRTGICAGATITLDVLLYSPVYETMQGILKKENIPTDQQRLIYAGMQLEQGRTLEDYGWTEIHAASRPPRRTMRSARISSSAPSWRTFDRGLNIHGKCTNEACMAFNVLAHSAPCPICKQAIEARSCGFYACEWRYEAFKVGSGMHMSSDWNNMVLWRALLLLVKPLRDEPKCALCKDAIGETTLCKDAIGEMTLECKTTCGHMHRGCVDAWVAGSMQRLSVGANCPKCHTSVA</sequence>
<dbReference type="SMART" id="SM00213">
    <property type="entry name" value="UBQ"/>
    <property type="match status" value="1"/>
</dbReference>
<dbReference type="STRING" id="1156394.T0RA24"/>
<dbReference type="Pfam" id="PF00240">
    <property type="entry name" value="ubiquitin"/>
    <property type="match status" value="1"/>
</dbReference>
<accession>T0RA24</accession>
<proteinExistence type="predicted"/>
<dbReference type="VEuPathDB" id="FungiDB:SDRG_13295"/>
<evidence type="ECO:0000259" key="1">
    <source>
        <dbReference type="PROSITE" id="PS50053"/>
    </source>
</evidence>
<dbReference type="OMA" id="GRCKNVE"/>